<dbReference type="Pfam" id="PF00145">
    <property type="entry name" value="DNA_methylase"/>
    <property type="match status" value="1"/>
</dbReference>
<dbReference type="InterPro" id="IPR001525">
    <property type="entry name" value="C5_MeTfrase"/>
</dbReference>
<keyword evidence="4" id="KW-0949">S-adenosyl-L-methionine</keyword>
<dbReference type="CDD" id="cd00024">
    <property type="entry name" value="CD_CSD"/>
    <property type="match status" value="1"/>
</dbReference>
<dbReference type="GO" id="GO:0003886">
    <property type="term" value="F:DNA (cytosine-5-)-methyltransferase activity"/>
    <property type="evidence" value="ECO:0007669"/>
    <property type="project" value="UniProtKB-EC"/>
</dbReference>
<evidence type="ECO:0000256" key="3">
    <source>
        <dbReference type="ARBA" id="ARBA00022679"/>
    </source>
</evidence>
<protein>
    <recommendedName>
        <fullName evidence="1">DNA (cytosine-5-)-methyltransferase</fullName>
        <ecNumber evidence="1">2.1.1.37</ecNumber>
    </recommendedName>
</protein>
<evidence type="ECO:0000256" key="5">
    <source>
        <dbReference type="SAM" id="MobiDB-lite"/>
    </source>
</evidence>
<feature type="region of interest" description="Disordered" evidence="5">
    <location>
        <begin position="1120"/>
        <end position="1224"/>
    </location>
</feature>
<feature type="compositionally biased region" description="Acidic residues" evidence="5">
    <location>
        <begin position="1129"/>
        <end position="1148"/>
    </location>
</feature>
<feature type="region of interest" description="Disordered" evidence="5">
    <location>
        <begin position="546"/>
        <end position="586"/>
    </location>
</feature>
<dbReference type="OrthoDB" id="551275at2759"/>
<feature type="compositionally biased region" description="Low complexity" evidence="5">
    <location>
        <begin position="196"/>
        <end position="229"/>
    </location>
</feature>
<evidence type="ECO:0000256" key="2">
    <source>
        <dbReference type="ARBA" id="ARBA00022603"/>
    </source>
</evidence>
<dbReference type="InterPro" id="IPR050390">
    <property type="entry name" value="C5-Methyltransferase"/>
</dbReference>
<feature type="compositionally biased region" description="Low complexity" evidence="5">
    <location>
        <begin position="163"/>
        <end position="175"/>
    </location>
</feature>
<evidence type="ECO:0000256" key="1">
    <source>
        <dbReference type="ARBA" id="ARBA00011975"/>
    </source>
</evidence>
<accession>A0A150G2D8</accession>
<feature type="compositionally biased region" description="Low complexity" evidence="5">
    <location>
        <begin position="805"/>
        <end position="818"/>
    </location>
</feature>
<dbReference type="GO" id="GO:0003677">
    <property type="term" value="F:DNA binding"/>
    <property type="evidence" value="ECO:0007669"/>
    <property type="project" value="TreeGrafter"/>
</dbReference>
<feature type="region of interest" description="Disordered" evidence="5">
    <location>
        <begin position="753"/>
        <end position="829"/>
    </location>
</feature>
<sequence>MEVSDIVYPEGWDDAPEHKRLELEKDVIIKGTWFYQYNETHWAVQLKTSKKDECRDKDDERVFVGVPVEVDRNRVFKAENRSGQWANEVSFQSLAERANVVYGNGLPHGASPETTLWWNTTMDEHFRNDDVVALLAQLRVFYFLVRMVNDLYDKLMAQEATQQGGAQGSAQRPGAQEGGDGQRRTKKGRSRRASRRGQQVQQAAAAGPAAAAAREAMEADNGATAAAEEAAAEEAAAEAVAVEVATEEEAAEEEEDEDCGGDDAWEVQDIVAMRLVHGAPECKDGQLVEELQQERCRLEFLVRWKYDPARHKESWPDYPVGEYEWVETGDLGCPALLLAFLRRVLVSELLLPRRGMRIILLAGPPCQDLSGHNQQTHGIPVMQLVRNRIVLDVLQLAEYLEVDFIVLEQVANAAIRDNGAYLRTVEAVSSEMVRRDGTSYQHCVALLNAAFYGAPQDRSRLFVFGAAADRKLPPFPRPEFSWEVCERLPNGSWRPLSRCRPTAGEGAAVYPSQVVGDATSNLEARSNFSASPVAFAGPEHTPLQRYLAQPGLPDQPSPATGGQPTAAAHSPGPEDPSASADQPGAEPTADLRYAMYLGNCAPAVLGFARSVMWLYHQEHKRALRNAKKCRAARAARAAKAAAATAAQAGSDGRKRKRQAAADEEEVEETAQRKALERVGEEIAKLSIAPKRKGQDGDASAPPIEPAKLPPAARHEIGQEVVSSAMEALARARKEAGWCLELLTRELDRLEGRLVAPQPPQPPQSTPHSSSGAAGVPAAGSEPSRAQGGCGKSAAAAAARPQRRLPASNANPQAAAAGSDGNGGSGGSAARALPELRAQSPVGQQAAAGCGLRMRRSGALLVANHVPYPLPVHALEKALGAVTTGGGSGAAKPAGMPCLKKQRAEGGNAVAAKGKGEAAPDEPQPAKRVSAALRAKTVCGASRVTDPSKGTCLHQTEARLLTPREQACIQTFALGFVFLTSHSPFMAHLRRHRGVVTRAELVLKPAIRGLEWLLDVARPAMLGSDCVAGLLDANTAGGLHPARLKPSWDLLRRTIGDEHQQVGNSWAPCLARAVGRCLAFALLGMHSRSGQERLPDPAWAEAWRWAQQRGAPCVQEVVQERPGTWVAGPDEADEAGGGEEESPGAEEEGGREGAVPESGSGLWEGMGGEEDDEGEYEDEDEGEDEDEDQEEAEEGGQEEAEEGGEEEAQGQEEEEEEGGEDEEEV</sequence>
<dbReference type="GO" id="GO:0044027">
    <property type="term" value="P:negative regulation of gene expression via chromosomal CpG island methylation"/>
    <property type="evidence" value="ECO:0007669"/>
    <property type="project" value="TreeGrafter"/>
</dbReference>
<feature type="compositionally biased region" description="Basic residues" evidence="5">
    <location>
        <begin position="184"/>
        <end position="195"/>
    </location>
</feature>
<gene>
    <name evidence="6" type="ORF">GPECTOR_76g805</name>
</gene>
<dbReference type="PANTHER" id="PTHR10629">
    <property type="entry name" value="CYTOSINE-SPECIFIC METHYLTRANSFERASE"/>
    <property type="match status" value="1"/>
</dbReference>
<dbReference type="Gene3D" id="3.90.120.10">
    <property type="entry name" value="DNA Methylase, subunit A, domain 2"/>
    <property type="match status" value="1"/>
</dbReference>
<dbReference type="InterPro" id="IPR029063">
    <property type="entry name" value="SAM-dependent_MTases_sf"/>
</dbReference>
<dbReference type="PANTHER" id="PTHR10629:SF52">
    <property type="entry name" value="DNA (CYTOSINE-5)-METHYLTRANSFERASE 1"/>
    <property type="match status" value="1"/>
</dbReference>
<feature type="region of interest" description="Disordered" evidence="5">
    <location>
        <begin position="642"/>
        <end position="710"/>
    </location>
</feature>
<dbReference type="Gene3D" id="3.40.50.150">
    <property type="entry name" value="Vaccinia Virus protein VP39"/>
    <property type="match status" value="1"/>
</dbReference>
<feature type="compositionally biased region" description="Acidic residues" evidence="5">
    <location>
        <begin position="1166"/>
        <end position="1224"/>
    </location>
</feature>
<feature type="region of interest" description="Disordered" evidence="5">
    <location>
        <begin position="163"/>
        <end position="262"/>
    </location>
</feature>
<dbReference type="EMBL" id="LSYV01000077">
    <property type="protein sequence ID" value="KXZ43983.1"/>
    <property type="molecule type" value="Genomic_DNA"/>
</dbReference>
<dbReference type="SUPFAM" id="SSF53335">
    <property type="entry name" value="S-adenosyl-L-methionine-dependent methyltransferases"/>
    <property type="match status" value="1"/>
</dbReference>
<evidence type="ECO:0000313" key="7">
    <source>
        <dbReference type="Proteomes" id="UP000075714"/>
    </source>
</evidence>
<keyword evidence="3" id="KW-0808">Transferase</keyword>
<dbReference type="AlphaFoldDB" id="A0A150G2D8"/>
<dbReference type="STRING" id="33097.A0A150G2D8"/>
<keyword evidence="7" id="KW-1185">Reference proteome</keyword>
<dbReference type="EC" id="2.1.1.37" evidence="1"/>
<dbReference type="Gene3D" id="2.40.50.40">
    <property type="match status" value="1"/>
</dbReference>
<evidence type="ECO:0000256" key="4">
    <source>
        <dbReference type="ARBA" id="ARBA00022691"/>
    </source>
</evidence>
<comment type="caution">
    <text evidence="6">The sequence shown here is derived from an EMBL/GenBank/DDBJ whole genome shotgun (WGS) entry which is preliminary data.</text>
</comment>
<dbReference type="GO" id="GO:0032259">
    <property type="term" value="P:methylation"/>
    <property type="evidence" value="ECO:0007669"/>
    <property type="project" value="UniProtKB-KW"/>
</dbReference>
<feature type="compositionally biased region" description="Acidic residues" evidence="5">
    <location>
        <begin position="245"/>
        <end position="262"/>
    </location>
</feature>
<feature type="compositionally biased region" description="Basic and acidic residues" evidence="5">
    <location>
        <begin position="669"/>
        <end position="683"/>
    </location>
</feature>
<proteinExistence type="predicted"/>
<evidence type="ECO:0000313" key="6">
    <source>
        <dbReference type="EMBL" id="KXZ43983.1"/>
    </source>
</evidence>
<dbReference type="GO" id="GO:0005634">
    <property type="term" value="C:nucleus"/>
    <property type="evidence" value="ECO:0007669"/>
    <property type="project" value="TreeGrafter"/>
</dbReference>
<feature type="compositionally biased region" description="Low complexity" evidence="5">
    <location>
        <begin position="765"/>
        <end position="783"/>
    </location>
</feature>
<dbReference type="Proteomes" id="UP000075714">
    <property type="component" value="Unassembled WGS sequence"/>
</dbReference>
<reference evidence="7" key="1">
    <citation type="journal article" date="2016" name="Nat. Commun.">
        <title>The Gonium pectorale genome demonstrates co-option of cell cycle regulation during the evolution of multicellularity.</title>
        <authorList>
            <person name="Hanschen E.R."/>
            <person name="Marriage T.N."/>
            <person name="Ferris P.J."/>
            <person name="Hamaji T."/>
            <person name="Toyoda A."/>
            <person name="Fujiyama A."/>
            <person name="Neme R."/>
            <person name="Noguchi H."/>
            <person name="Minakuchi Y."/>
            <person name="Suzuki M."/>
            <person name="Kawai-Toyooka H."/>
            <person name="Smith D.R."/>
            <person name="Sparks H."/>
            <person name="Anderson J."/>
            <person name="Bakaric R."/>
            <person name="Luria V."/>
            <person name="Karger A."/>
            <person name="Kirschner M.W."/>
            <person name="Durand P.M."/>
            <person name="Michod R.E."/>
            <person name="Nozaki H."/>
            <person name="Olson B.J."/>
        </authorList>
    </citation>
    <scope>NUCLEOTIDE SEQUENCE [LARGE SCALE GENOMIC DNA]</scope>
    <source>
        <strain evidence="7">NIES-2863</strain>
    </source>
</reference>
<name>A0A150G2D8_GONPE</name>
<keyword evidence="2" id="KW-0489">Methyltransferase</keyword>
<organism evidence="6 7">
    <name type="scientific">Gonium pectorale</name>
    <name type="common">Green alga</name>
    <dbReference type="NCBI Taxonomy" id="33097"/>
    <lineage>
        <taxon>Eukaryota</taxon>
        <taxon>Viridiplantae</taxon>
        <taxon>Chlorophyta</taxon>
        <taxon>core chlorophytes</taxon>
        <taxon>Chlorophyceae</taxon>
        <taxon>CS clade</taxon>
        <taxon>Chlamydomonadales</taxon>
        <taxon>Volvocaceae</taxon>
        <taxon>Gonium</taxon>
    </lineage>
</organism>